<reference evidence="2" key="2">
    <citation type="submission" date="2022-04" db="EMBL/GenBank/DDBJ databases">
        <title>Antimicrobial genetic elements in methicillin-resistant Macrococcus armenti.</title>
        <authorList>
            <person name="Keller J.E."/>
            <person name="Schwendener S."/>
            <person name="Pantucek R."/>
            <person name="Perreten V."/>
        </authorList>
    </citation>
    <scope>NUCLEOTIDE SEQUENCE</scope>
    <source>
        <strain evidence="2">CCM 2609</strain>
    </source>
</reference>
<accession>A0ABY3ZV69</accession>
<evidence type="ECO:0000313" key="3">
    <source>
        <dbReference type="Proteomes" id="UP000830343"/>
    </source>
</evidence>
<keyword evidence="1" id="KW-1133">Transmembrane helix</keyword>
<feature type="transmembrane region" description="Helical" evidence="1">
    <location>
        <begin position="21"/>
        <end position="41"/>
    </location>
</feature>
<sequence length="73" mass="8518">MSSVKVFRYKDLKMIFRDFREVANILPQVIIPIPYFVFVIMQPGGISEILNWSETVRATQLKMLSNMTCYIVS</sequence>
<keyword evidence="3" id="KW-1185">Reference proteome</keyword>
<reference evidence="2" key="1">
    <citation type="submission" date="2022-03" db="EMBL/GenBank/DDBJ databases">
        <authorList>
            <person name="Vrbovska V."/>
            <person name="Kovarovic V."/>
            <person name="Botka T."/>
            <person name="Pantucek R."/>
        </authorList>
    </citation>
    <scope>NUCLEOTIDE SEQUENCE</scope>
    <source>
        <strain evidence="2">CCM 2609</strain>
    </source>
</reference>
<evidence type="ECO:0008006" key="4">
    <source>
        <dbReference type="Google" id="ProtNLM"/>
    </source>
</evidence>
<evidence type="ECO:0000256" key="1">
    <source>
        <dbReference type="SAM" id="Phobius"/>
    </source>
</evidence>
<evidence type="ECO:0000313" key="2">
    <source>
        <dbReference type="EMBL" id="UOB20682.1"/>
    </source>
</evidence>
<dbReference type="RefSeq" id="WP_243365981.1">
    <property type="nucleotide sequence ID" value="NZ_CP094348.1"/>
</dbReference>
<protein>
    <recommendedName>
        <fullName evidence="4">ABC transporter permease</fullName>
    </recommendedName>
</protein>
<proteinExistence type="predicted"/>
<gene>
    <name evidence="2" type="ORF">MRZ06_00950</name>
</gene>
<keyword evidence="1" id="KW-0812">Transmembrane</keyword>
<name>A0ABY3ZV69_9STAP</name>
<dbReference type="Proteomes" id="UP000830343">
    <property type="component" value="Chromosome"/>
</dbReference>
<dbReference type="EMBL" id="CP094348">
    <property type="protein sequence ID" value="UOB20682.1"/>
    <property type="molecule type" value="Genomic_DNA"/>
</dbReference>
<keyword evidence="1" id="KW-0472">Membrane</keyword>
<organism evidence="2 3">
    <name type="scientific">Macrococcus armenti</name>
    <dbReference type="NCBI Taxonomy" id="2875764"/>
    <lineage>
        <taxon>Bacteria</taxon>
        <taxon>Bacillati</taxon>
        <taxon>Bacillota</taxon>
        <taxon>Bacilli</taxon>
        <taxon>Bacillales</taxon>
        <taxon>Staphylococcaceae</taxon>
        <taxon>Macrococcus</taxon>
    </lineage>
</organism>